<dbReference type="InterPro" id="IPR052158">
    <property type="entry name" value="INH-QAR"/>
</dbReference>
<reference evidence="4 5" key="1">
    <citation type="submission" date="2020-04" db="EMBL/GenBank/DDBJ databases">
        <title>Chitinophaga sp. G-6-1-13 sp. nov., isolated from soil.</title>
        <authorList>
            <person name="Dahal R.H."/>
            <person name="Chaudhary D.K."/>
        </authorList>
    </citation>
    <scope>NUCLEOTIDE SEQUENCE [LARGE SCALE GENOMIC DNA]</scope>
    <source>
        <strain evidence="4 5">G-6-1-13</strain>
    </source>
</reference>
<dbReference type="Gene3D" id="1.10.10.60">
    <property type="entry name" value="Homeodomain-like"/>
    <property type="match status" value="2"/>
</dbReference>
<dbReference type="InterPro" id="IPR002818">
    <property type="entry name" value="DJ-1/PfpI"/>
</dbReference>
<evidence type="ECO:0000259" key="3">
    <source>
        <dbReference type="PROSITE" id="PS01124"/>
    </source>
</evidence>
<dbReference type="PANTHER" id="PTHR43130:SF11">
    <property type="entry name" value="TRANSCRIPTIONAL REGULATORY PROTEIN"/>
    <property type="match status" value="1"/>
</dbReference>
<sequence length="326" mass="37394">MVHIYILTIRNALVASIADCRHLFDTVNEFLVEKGKPPIFEVRLAGMTAEVQYERGAFSVRPDVLLDAVTDADLIIIPALTGDMNTAVMLNREYILWAASQYKEGAEVASLGSGVFLLAFSGLLKGRQCTTHWYCANELKFYYPAIEVVDERMITDQQGLYSSGGGNAYWNLLLHLVEKYAGREIAIYTAKYFAVDLDKNVQSPFIVFHGLKDHDDDVIRESQAYVEKHYREKFTVDELAVQFNMSRRTFERRFKKATRHTVAEYVQHVRIEGAKTQLEIGRRSIQEVMVYTGYTDMQTFREVFRRITGMTPVEYKNKYARRSTAG</sequence>
<evidence type="ECO:0000256" key="2">
    <source>
        <dbReference type="ARBA" id="ARBA00023163"/>
    </source>
</evidence>
<accession>A0A848GVR6</accession>
<dbReference type="GO" id="GO:0043565">
    <property type="term" value="F:sequence-specific DNA binding"/>
    <property type="evidence" value="ECO:0007669"/>
    <property type="project" value="InterPro"/>
</dbReference>
<dbReference type="EMBL" id="JABBGC010000002">
    <property type="protein sequence ID" value="NML39788.1"/>
    <property type="molecule type" value="Genomic_DNA"/>
</dbReference>
<dbReference type="AlphaFoldDB" id="A0A848GVR6"/>
<proteinExistence type="predicted"/>
<name>A0A848GVR6_9BACT</name>
<dbReference type="Pfam" id="PF01965">
    <property type="entry name" value="DJ-1_PfpI"/>
    <property type="match status" value="1"/>
</dbReference>
<evidence type="ECO:0000256" key="1">
    <source>
        <dbReference type="ARBA" id="ARBA00023015"/>
    </source>
</evidence>
<dbReference type="PANTHER" id="PTHR43130">
    <property type="entry name" value="ARAC-FAMILY TRANSCRIPTIONAL REGULATOR"/>
    <property type="match status" value="1"/>
</dbReference>
<organism evidence="4 5">
    <name type="scientific">Chitinophaga fulva</name>
    <dbReference type="NCBI Taxonomy" id="2728842"/>
    <lineage>
        <taxon>Bacteria</taxon>
        <taxon>Pseudomonadati</taxon>
        <taxon>Bacteroidota</taxon>
        <taxon>Chitinophagia</taxon>
        <taxon>Chitinophagales</taxon>
        <taxon>Chitinophagaceae</taxon>
        <taxon>Chitinophaga</taxon>
    </lineage>
</organism>
<dbReference type="InterPro" id="IPR029062">
    <property type="entry name" value="Class_I_gatase-like"/>
</dbReference>
<dbReference type="GO" id="GO:0003700">
    <property type="term" value="F:DNA-binding transcription factor activity"/>
    <property type="evidence" value="ECO:0007669"/>
    <property type="project" value="InterPro"/>
</dbReference>
<keyword evidence="1" id="KW-0805">Transcription regulation</keyword>
<dbReference type="RefSeq" id="WP_169226845.1">
    <property type="nucleotide sequence ID" value="NZ_JABBGC010000002.1"/>
</dbReference>
<keyword evidence="5" id="KW-1185">Reference proteome</keyword>
<dbReference type="Proteomes" id="UP000583266">
    <property type="component" value="Unassembled WGS sequence"/>
</dbReference>
<keyword evidence="2" id="KW-0804">Transcription</keyword>
<dbReference type="SUPFAM" id="SSF52317">
    <property type="entry name" value="Class I glutamine amidotransferase-like"/>
    <property type="match status" value="1"/>
</dbReference>
<dbReference type="SMART" id="SM00342">
    <property type="entry name" value="HTH_ARAC"/>
    <property type="match status" value="1"/>
</dbReference>
<gene>
    <name evidence="4" type="ORF">HHL17_21495</name>
</gene>
<evidence type="ECO:0000313" key="5">
    <source>
        <dbReference type="Proteomes" id="UP000583266"/>
    </source>
</evidence>
<protein>
    <submittedName>
        <fullName evidence="4">Helix-turn-helix domain-containing protein</fullName>
    </submittedName>
</protein>
<dbReference type="Gene3D" id="3.40.50.880">
    <property type="match status" value="1"/>
</dbReference>
<dbReference type="InterPro" id="IPR009057">
    <property type="entry name" value="Homeodomain-like_sf"/>
</dbReference>
<dbReference type="InterPro" id="IPR018060">
    <property type="entry name" value="HTH_AraC"/>
</dbReference>
<dbReference type="SUPFAM" id="SSF46689">
    <property type="entry name" value="Homeodomain-like"/>
    <property type="match status" value="2"/>
</dbReference>
<dbReference type="Pfam" id="PF12833">
    <property type="entry name" value="HTH_18"/>
    <property type="match status" value="1"/>
</dbReference>
<feature type="domain" description="HTH araC/xylS-type" evidence="3">
    <location>
        <begin position="220"/>
        <end position="318"/>
    </location>
</feature>
<dbReference type="PROSITE" id="PS01124">
    <property type="entry name" value="HTH_ARAC_FAMILY_2"/>
    <property type="match status" value="1"/>
</dbReference>
<comment type="caution">
    <text evidence="4">The sequence shown here is derived from an EMBL/GenBank/DDBJ whole genome shotgun (WGS) entry which is preliminary data.</text>
</comment>
<evidence type="ECO:0000313" key="4">
    <source>
        <dbReference type="EMBL" id="NML39788.1"/>
    </source>
</evidence>